<dbReference type="PANTHER" id="PTHR30055">
    <property type="entry name" value="HTH-TYPE TRANSCRIPTIONAL REGULATOR RUTR"/>
    <property type="match status" value="1"/>
</dbReference>
<keyword evidence="3" id="KW-0804">Transcription</keyword>
<evidence type="ECO:0000313" key="7">
    <source>
        <dbReference type="Proteomes" id="UP001165092"/>
    </source>
</evidence>
<accession>A0A9W6UIH5</accession>
<dbReference type="InterPro" id="IPR023772">
    <property type="entry name" value="DNA-bd_HTH_TetR-type_CS"/>
</dbReference>
<dbReference type="SUPFAM" id="SSF48498">
    <property type="entry name" value="Tetracyclin repressor-like, C-terminal domain"/>
    <property type="match status" value="1"/>
</dbReference>
<gene>
    <name evidence="6" type="ORF">Nans01_14110</name>
</gene>
<dbReference type="Proteomes" id="UP001165092">
    <property type="component" value="Unassembled WGS sequence"/>
</dbReference>
<protein>
    <submittedName>
        <fullName evidence="6">TetR family transcriptional regulator</fullName>
    </submittedName>
</protein>
<dbReference type="SUPFAM" id="SSF46689">
    <property type="entry name" value="Homeodomain-like"/>
    <property type="match status" value="1"/>
</dbReference>
<comment type="caution">
    <text evidence="6">The sequence shown here is derived from an EMBL/GenBank/DDBJ whole genome shotgun (WGS) entry which is preliminary data.</text>
</comment>
<dbReference type="PANTHER" id="PTHR30055:SF148">
    <property type="entry name" value="TETR-FAMILY TRANSCRIPTIONAL REGULATOR"/>
    <property type="match status" value="1"/>
</dbReference>
<dbReference type="AlphaFoldDB" id="A0A9W6UIH5"/>
<feature type="domain" description="HTH tetR-type" evidence="5">
    <location>
        <begin position="1"/>
        <end position="59"/>
    </location>
</feature>
<dbReference type="GO" id="GO:0003700">
    <property type="term" value="F:DNA-binding transcription factor activity"/>
    <property type="evidence" value="ECO:0007669"/>
    <property type="project" value="TreeGrafter"/>
</dbReference>
<sequence>MTEAIRAAVFDELAAVGYGRMSIEAVARRAGVGKTAVYRRWPSKLQMVIDVVSDVVGYDVPAPDTGSLRGDVRMILDIAARALRHPLAGQIVPDLLAEAARTPDIARTLERALRDTQRGLGEAIVAAAVTRGEVGPATDAGMALDLALGPLYWHIAVLREPVTKSYLDRLADTVATALAVPRPPRAADEAH</sequence>
<feature type="DNA-binding region" description="H-T-H motif" evidence="4">
    <location>
        <begin position="22"/>
        <end position="41"/>
    </location>
</feature>
<dbReference type="Pfam" id="PF16859">
    <property type="entry name" value="TetR_C_11"/>
    <property type="match status" value="1"/>
</dbReference>
<dbReference type="InterPro" id="IPR009057">
    <property type="entry name" value="Homeodomain-like_sf"/>
</dbReference>
<evidence type="ECO:0000256" key="2">
    <source>
        <dbReference type="ARBA" id="ARBA00023125"/>
    </source>
</evidence>
<evidence type="ECO:0000256" key="1">
    <source>
        <dbReference type="ARBA" id="ARBA00023015"/>
    </source>
</evidence>
<dbReference type="Gene3D" id="1.10.357.10">
    <property type="entry name" value="Tetracycline Repressor, domain 2"/>
    <property type="match status" value="1"/>
</dbReference>
<keyword evidence="1" id="KW-0805">Transcription regulation</keyword>
<keyword evidence="7" id="KW-1185">Reference proteome</keyword>
<evidence type="ECO:0000313" key="6">
    <source>
        <dbReference type="EMBL" id="GLU47060.1"/>
    </source>
</evidence>
<dbReference type="InterPro" id="IPR036271">
    <property type="entry name" value="Tet_transcr_reg_TetR-rel_C_sf"/>
</dbReference>
<dbReference type="PROSITE" id="PS50977">
    <property type="entry name" value="HTH_TETR_2"/>
    <property type="match status" value="1"/>
</dbReference>
<dbReference type="InterPro" id="IPR050109">
    <property type="entry name" value="HTH-type_TetR-like_transc_reg"/>
</dbReference>
<dbReference type="GO" id="GO:0000976">
    <property type="term" value="F:transcription cis-regulatory region binding"/>
    <property type="evidence" value="ECO:0007669"/>
    <property type="project" value="TreeGrafter"/>
</dbReference>
<dbReference type="PROSITE" id="PS01081">
    <property type="entry name" value="HTH_TETR_1"/>
    <property type="match status" value="1"/>
</dbReference>
<dbReference type="Gene3D" id="1.10.10.60">
    <property type="entry name" value="Homeodomain-like"/>
    <property type="match status" value="1"/>
</dbReference>
<dbReference type="InterPro" id="IPR011075">
    <property type="entry name" value="TetR_C"/>
</dbReference>
<proteinExistence type="predicted"/>
<keyword evidence="2 4" id="KW-0238">DNA-binding</keyword>
<dbReference type="EMBL" id="BSQG01000002">
    <property type="protein sequence ID" value="GLU47060.1"/>
    <property type="molecule type" value="Genomic_DNA"/>
</dbReference>
<name>A0A9W6UIH5_9ACTN</name>
<reference evidence="6" key="1">
    <citation type="submission" date="2023-02" db="EMBL/GenBank/DDBJ databases">
        <title>Nocardiopsis ansamitocini NBRC 112285.</title>
        <authorList>
            <person name="Ichikawa N."/>
            <person name="Sato H."/>
            <person name="Tonouchi N."/>
        </authorList>
    </citation>
    <scope>NUCLEOTIDE SEQUENCE</scope>
    <source>
        <strain evidence="6">NBRC 112285</strain>
    </source>
</reference>
<dbReference type="Pfam" id="PF00440">
    <property type="entry name" value="TetR_N"/>
    <property type="match status" value="1"/>
</dbReference>
<dbReference type="InterPro" id="IPR001647">
    <property type="entry name" value="HTH_TetR"/>
</dbReference>
<evidence type="ECO:0000259" key="5">
    <source>
        <dbReference type="PROSITE" id="PS50977"/>
    </source>
</evidence>
<evidence type="ECO:0000256" key="3">
    <source>
        <dbReference type="ARBA" id="ARBA00023163"/>
    </source>
</evidence>
<evidence type="ECO:0000256" key="4">
    <source>
        <dbReference type="PROSITE-ProRule" id="PRU00335"/>
    </source>
</evidence>
<organism evidence="6 7">
    <name type="scientific">Nocardiopsis ansamitocini</name>
    <dbReference type="NCBI Taxonomy" id="1670832"/>
    <lineage>
        <taxon>Bacteria</taxon>
        <taxon>Bacillati</taxon>
        <taxon>Actinomycetota</taxon>
        <taxon>Actinomycetes</taxon>
        <taxon>Streptosporangiales</taxon>
        <taxon>Nocardiopsidaceae</taxon>
        <taxon>Nocardiopsis</taxon>
    </lineage>
</organism>